<feature type="signal peptide" evidence="1">
    <location>
        <begin position="1"/>
        <end position="26"/>
    </location>
</feature>
<evidence type="ECO:0000256" key="1">
    <source>
        <dbReference type="SAM" id="SignalP"/>
    </source>
</evidence>
<organism evidence="2 3">
    <name type="scientific">Amborella trichopoda</name>
    <dbReference type="NCBI Taxonomy" id="13333"/>
    <lineage>
        <taxon>Eukaryota</taxon>
        <taxon>Viridiplantae</taxon>
        <taxon>Streptophyta</taxon>
        <taxon>Embryophyta</taxon>
        <taxon>Tracheophyta</taxon>
        <taxon>Spermatophyta</taxon>
        <taxon>Magnoliopsida</taxon>
        <taxon>Amborellales</taxon>
        <taxon>Amborellaceae</taxon>
        <taxon>Amborella</taxon>
    </lineage>
</organism>
<proteinExistence type="predicted"/>
<sequence length="400" mass="44871">MAPLLQLPFFFFFFVFFFSFSLLTDGDNTSHVEQAGNFHIYYGQSFKVIKNALDGQSYLLLQNSSRAATRSRYCTGRIKSFVIPLSNFSIDTTTVPVSFFELLGLLGSLKAITSESMSSECLLKTYMGGEIEIVNKSETNQLATQFTAHFIGEKRQSRACNFVTFEPSEENTPLQRTEWIKYLGTFLNVEARANQVFQAVKENYGCLIKAAANTSATSFKPVVAWVGCNEGMWSFSHDTYKSQYVVDAGGENLEDSLEANAYNMSIPQDLDDFRALLCTLDVVIDETYASDPSEYTLSTFMQNVNISDNDCFSFLTNRSLWRYDKRVHNTTLDWFDGAISQPQLVLADLIEAFFPTGNYTTTYLRNIAKGEGITDIAPERCGRSSDTAMDPTIVPCNTIS</sequence>
<dbReference type="KEGG" id="atr:18445391"/>
<dbReference type="Proteomes" id="UP000017836">
    <property type="component" value="Unassembled WGS sequence"/>
</dbReference>
<dbReference type="STRING" id="13333.U5D3R2"/>
<dbReference type="PANTHER" id="PTHR38360">
    <property type="entry name" value="OS03G0120000 PROTEIN"/>
    <property type="match status" value="1"/>
</dbReference>
<evidence type="ECO:0000313" key="2">
    <source>
        <dbReference type="EMBL" id="ERN17059.1"/>
    </source>
</evidence>
<dbReference type="OrthoDB" id="409848at2759"/>
<protein>
    <submittedName>
        <fullName evidence="2">Uncharacterized protein</fullName>
    </submittedName>
</protein>
<dbReference type="eggNOG" id="ENOG502QWDR">
    <property type="taxonomic scope" value="Eukaryota"/>
</dbReference>
<dbReference type="Gramene" id="ERN17059">
    <property type="protein sequence ID" value="ERN17059"/>
    <property type="gene ID" value="AMTR_s00044p00056920"/>
</dbReference>
<dbReference type="OMA" id="ARTKYCT"/>
<dbReference type="SUPFAM" id="SSF53807">
    <property type="entry name" value="Helical backbone' metal receptor"/>
    <property type="match status" value="1"/>
</dbReference>
<gene>
    <name evidence="2" type="ORF">AMTR_s00044p00056920</name>
</gene>
<dbReference type="HOGENOM" id="CLU_062929_0_0_1"/>
<dbReference type="AlphaFoldDB" id="U5D3R2"/>
<accession>U5D3R2</accession>
<evidence type="ECO:0000313" key="3">
    <source>
        <dbReference type="Proteomes" id="UP000017836"/>
    </source>
</evidence>
<dbReference type="PANTHER" id="PTHR38360:SF1">
    <property type="entry name" value="F12P19.7"/>
    <property type="match status" value="1"/>
</dbReference>
<keyword evidence="3" id="KW-1185">Reference proteome</keyword>
<dbReference type="EMBL" id="KI392384">
    <property type="protein sequence ID" value="ERN17059.1"/>
    <property type="molecule type" value="Genomic_DNA"/>
</dbReference>
<feature type="chain" id="PRO_5004658871" evidence="1">
    <location>
        <begin position="27"/>
        <end position="400"/>
    </location>
</feature>
<name>U5D3R2_AMBTC</name>
<reference evidence="3" key="1">
    <citation type="journal article" date="2013" name="Science">
        <title>The Amborella genome and the evolution of flowering plants.</title>
        <authorList>
            <consortium name="Amborella Genome Project"/>
        </authorList>
    </citation>
    <scope>NUCLEOTIDE SEQUENCE [LARGE SCALE GENOMIC DNA]</scope>
</reference>
<keyword evidence="1" id="KW-0732">Signal</keyword>